<dbReference type="PANTHER" id="PTHR20854:SF4">
    <property type="entry name" value="INOSITOL-1-MONOPHOSPHATASE-RELATED"/>
    <property type="match status" value="1"/>
</dbReference>
<keyword evidence="1" id="KW-0479">Metal-binding</keyword>
<sequence>MIERVVSVLREVGDELVLPRFRNLTEGEVLEKSPGDIVTIVDRQAERELETRLTALLHGSLAVGEEAVAADHRVLERIGDPGPVWLIDPIDGTGNFAAGKEPFALMVALLRGGNPVLAVIYEPVPGTVTTAELGSGSYIDGVRTTMDQTPVSKPGDMSGALATTYLPESLKEQVISRASLLGRAMPPQYCAGREYPNLIRGEQHFTLFWRSLPWDHAPGALITREAGGVVRHFDGTDYDPAQPRLGLLACRDEEVFHLAKHTLLE</sequence>
<feature type="binding site" evidence="1">
    <location>
        <position position="215"/>
    </location>
    <ligand>
        <name>Mg(2+)</name>
        <dbReference type="ChEBI" id="CHEBI:18420"/>
        <label>1</label>
        <note>catalytic</note>
    </ligand>
</feature>
<evidence type="ECO:0000313" key="3">
    <source>
        <dbReference type="Proteomes" id="UP000612899"/>
    </source>
</evidence>
<dbReference type="GO" id="GO:0008934">
    <property type="term" value="F:inositol monophosphate 1-phosphatase activity"/>
    <property type="evidence" value="ECO:0007669"/>
    <property type="project" value="TreeGrafter"/>
</dbReference>
<keyword evidence="3" id="KW-1185">Reference proteome</keyword>
<feature type="binding site" evidence="1">
    <location>
        <position position="90"/>
    </location>
    <ligand>
        <name>Mg(2+)</name>
        <dbReference type="ChEBI" id="CHEBI:18420"/>
        <label>2</label>
    </ligand>
</feature>
<dbReference type="GO" id="GO:0007165">
    <property type="term" value="P:signal transduction"/>
    <property type="evidence" value="ECO:0007669"/>
    <property type="project" value="TreeGrafter"/>
</dbReference>
<dbReference type="GO" id="GO:0046872">
    <property type="term" value="F:metal ion binding"/>
    <property type="evidence" value="ECO:0007669"/>
    <property type="project" value="UniProtKB-KW"/>
</dbReference>
<dbReference type="Pfam" id="PF00459">
    <property type="entry name" value="Inositol_P"/>
    <property type="match status" value="1"/>
</dbReference>
<dbReference type="EMBL" id="BONY01000096">
    <property type="protein sequence ID" value="GIH10504.1"/>
    <property type="molecule type" value="Genomic_DNA"/>
</dbReference>
<organism evidence="2 3">
    <name type="scientific">Rhizocola hellebori</name>
    <dbReference type="NCBI Taxonomy" id="1392758"/>
    <lineage>
        <taxon>Bacteria</taxon>
        <taxon>Bacillati</taxon>
        <taxon>Actinomycetota</taxon>
        <taxon>Actinomycetes</taxon>
        <taxon>Micromonosporales</taxon>
        <taxon>Micromonosporaceae</taxon>
        <taxon>Rhizocola</taxon>
    </lineage>
</organism>
<comment type="cofactor">
    <cofactor evidence="1">
        <name>Mg(2+)</name>
        <dbReference type="ChEBI" id="CHEBI:18420"/>
    </cofactor>
</comment>
<dbReference type="Gene3D" id="3.30.540.10">
    <property type="entry name" value="Fructose-1,6-Bisphosphatase, subunit A, domain 1"/>
    <property type="match status" value="1"/>
</dbReference>
<dbReference type="PANTHER" id="PTHR20854">
    <property type="entry name" value="INOSITOL MONOPHOSPHATASE"/>
    <property type="match status" value="1"/>
</dbReference>
<feature type="binding site" evidence="1">
    <location>
        <position position="88"/>
    </location>
    <ligand>
        <name>Mg(2+)</name>
        <dbReference type="ChEBI" id="CHEBI:18420"/>
        <label>1</label>
        <note>catalytic</note>
    </ligand>
</feature>
<protein>
    <submittedName>
        <fullName evidence="2">Inositol monophosphatase</fullName>
    </submittedName>
</protein>
<evidence type="ECO:0000313" key="2">
    <source>
        <dbReference type="EMBL" id="GIH10504.1"/>
    </source>
</evidence>
<dbReference type="Proteomes" id="UP000612899">
    <property type="component" value="Unassembled WGS sequence"/>
</dbReference>
<gene>
    <name evidence="2" type="ORF">Rhe02_85710</name>
</gene>
<dbReference type="PRINTS" id="PR00377">
    <property type="entry name" value="IMPHPHTASES"/>
</dbReference>
<evidence type="ECO:0000256" key="1">
    <source>
        <dbReference type="PIRSR" id="PIRSR600760-2"/>
    </source>
</evidence>
<proteinExistence type="predicted"/>
<feature type="binding site" evidence="1">
    <location>
        <position position="91"/>
    </location>
    <ligand>
        <name>Mg(2+)</name>
        <dbReference type="ChEBI" id="CHEBI:18420"/>
        <label>1</label>
        <note>catalytic</note>
    </ligand>
</feature>
<reference evidence="2" key="1">
    <citation type="submission" date="2021-01" db="EMBL/GenBank/DDBJ databases">
        <title>Whole genome shotgun sequence of Rhizocola hellebori NBRC 109834.</title>
        <authorList>
            <person name="Komaki H."/>
            <person name="Tamura T."/>
        </authorList>
    </citation>
    <scope>NUCLEOTIDE SEQUENCE</scope>
    <source>
        <strain evidence="2">NBRC 109834</strain>
    </source>
</reference>
<dbReference type="Gene3D" id="3.40.190.80">
    <property type="match status" value="1"/>
</dbReference>
<comment type="caution">
    <text evidence="2">The sequence shown here is derived from an EMBL/GenBank/DDBJ whole genome shotgun (WGS) entry which is preliminary data.</text>
</comment>
<dbReference type="SUPFAM" id="SSF56655">
    <property type="entry name" value="Carbohydrate phosphatase"/>
    <property type="match status" value="1"/>
</dbReference>
<name>A0A8J3QIR4_9ACTN</name>
<dbReference type="InterPro" id="IPR000760">
    <property type="entry name" value="Inositol_monophosphatase-like"/>
</dbReference>
<dbReference type="RefSeq" id="WP_203914214.1">
    <property type="nucleotide sequence ID" value="NZ_BONY01000096.1"/>
</dbReference>
<feature type="binding site" evidence="1">
    <location>
        <position position="65"/>
    </location>
    <ligand>
        <name>Mg(2+)</name>
        <dbReference type="ChEBI" id="CHEBI:18420"/>
        <label>1</label>
        <note>catalytic</note>
    </ligand>
</feature>
<dbReference type="AlphaFoldDB" id="A0A8J3QIR4"/>
<keyword evidence="1" id="KW-0460">Magnesium</keyword>
<dbReference type="GO" id="GO:0006020">
    <property type="term" value="P:inositol metabolic process"/>
    <property type="evidence" value="ECO:0007669"/>
    <property type="project" value="TreeGrafter"/>
</dbReference>
<accession>A0A8J3QIR4</accession>